<dbReference type="Proteomes" id="UP001177258">
    <property type="component" value="Unassembled WGS sequence"/>
</dbReference>
<dbReference type="AlphaFoldDB" id="A0AA90PM99"/>
<reference evidence="2 4" key="1">
    <citation type="submission" date="2023-07" db="EMBL/GenBank/DDBJ databases">
        <title>Unpublished Manusciprt.</title>
        <authorList>
            <person name="Aydin F."/>
            <person name="Tarhane S."/>
            <person name="Saticioglu I.B."/>
            <person name="Karakaya E."/>
            <person name="Abay S."/>
            <person name="Guran O."/>
            <person name="Bozkurt E."/>
            <person name="Uzum N."/>
            <person name="Olgun K."/>
            <person name="Jablonski D."/>
        </authorList>
    </citation>
    <scope>NUCLEOTIDE SEQUENCE</scope>
    <source>
        <strain evidence="4">faydin-H75</strain>
        <strain evidence="2">Faydin-H76</strain>
    </source>
</reference>
<evidence type="ECO:0000313" key="2">
    <source>
        <dbReference type="EMBL" id="MDP2539754.1"/>
    </source>
</evidence>
<comment type="caution">
    <text evidence="2">The sequence shown here is derived from an EMBL/GenBank/DDBJ whole genome shotgun (WGS) entry which is preliminary data.</text>
</comment>
<sequence>MRWICILLTLLCFSGCIEYQKVLVPTSCDVPKRDKPSQSGDLLKDLRAILIYSEFIEQDLEFCRGRKPP</sequence>
<gene>
    <name evidence="1" type="ORF">Q5I04_08250</name>
    <name evidence="2" type="ORF">Q5I06_08205</name>
</gene>
<reference evidence="1" key="2">
    <citation type="submission" date="2023-07" db="EMBL/GenBank/DDBJ databases">
        <authorList>
            <person name="Aydin F."/>
            <person name="Tarhane S."/>
            <person name="Saticioglu I.B."/>
            <person name="Karakaya E."/>
            <person name="Abay S."/>
            <person name="Guran O."/>
            <person name="Bozkurt E."/>
            <person name="Uzum N."/>
            <person name="Olgun K."/>
            <person name="Jablonski D."/>
        </authorList>
    </citation>
    <scope>NUCLEOTIDE SEQUENCE</scope>
    <source>
        <strain evidence="1">Faydin-H75</strain>
    </source>
</reference>
<evidence type="ECO:0000313" key="4">
    <source>
        <dbReference type="Proteomes" id="UP001240777"/>
    </source>
</evidence>
<organism evidence="2 3">
    <name type="scientific">Helicobacter cappadocius</name>
    <dbReference type="NCBI Taxonomy" id="3063998"/>
    <lineage>
        <taxon>Bacteria</taxon>
        <taxon>Pseudomonadati</taxon>
        <taxon>Campylobacterota</taxon>
        <taxon>Epsilonproteobacteria</taxon>
        <taxon>Campylobacterales</taxon>
        <taxon>Helicobacteraceae</taxon>
        <taxon>Helicobacter</taxon>
    </lineage>
</organism>
<dbReference type="EMBL" id="JAUPEV010000017">
    <property type="protein sequence ID" value="MDO7253893.1"/>
    <property type="molecule type" value="Genomic_DNA"/>
</dbReference>
<reference evidence="1 3" key="3">
    <citation type="journal article" date="2024" name="Syst. Appl. Microbiol.">
        <title>Helicobacter cappadocius sp. nov., from lizards: The first psychrotrophic Helicobacter species.</title>
        <authorList>
            <person name="Aydin F."/>
            <person name="Tarhane S."/>
            <person name="Karakaya E."/>
            <person name="Abay S."/>
            <person name="Kayman T."/>
            <person name="Guran O."/>
            <person name="Bozkurt E."/>
            <person name="Uzum N."/>
            <person name="Avci A."/>
            <person name="Olgun K."/>
            <person name="Jablonski D."/>
            <person name="Guran C."/>
            <person name="Burcin Saticioglu I."/>
        </authorList>
    </citation>
    <scope>NUCLEOTIDE SEQUENCE [LARGE SCALE GENOMIC DNA]</scope>
    <source>
        <strain evidence="1">Faydin-H75</strain>
        <strain evidence="3">faydin-H76</strain>
    </source>
</reference>
<evidence type="ECO:0000313" key="1">
    <source>
        <dbReference type="EMBL" id="MDO7253893.1"/>
    </source>
</evidence>
<name>A0AA90PM99_9HELI</name>
<dbReference type="Proteomes" id="UP001240777">
    <property type="component" value="Unassembled WGS sequence"/>
</dbReference>
<dbReference type="EMBL" id="JAUYZK010000015">
    <property type="protein sequence ID" value="MDP2539754.1"/>
    <property type="molecule type" value="Genomic_DNA"/>
</dbReference>
<protein>
    <submittedName>
        <fullName evidence="2">Uncharacterized protein</fullName>
    </submittedName>
</protein>
<dbReference type="RefSeq" id="WP_305517732.1">
    <property type="nucleotide sequence ID" value="NZ_JAUPEV010000017.1"/>
</dbReference>
<proteinExistence type="predicted"/>
<evidence type="ECO:0000313" key="3">
    <source>
        <dbReference type="Proteomes" id="UP001177258"/>
    </source>
</evidence>
<accession>A0AA90PM99</accession>
<keyword evidence="4" id="KW-1185">Reference proteome</keyword>